<gene>
    <name evidence="3" type="ORF">B0H66DRAFT_560111</name>
</gene>
<name>A0AAE0I010_9PEZI</name>
<comment type="caution">
    <text evidence="3">The sequence shown here is derived from an EMBL/GenBank/DDBJ whole genome shotgun (WGS) entry which is preliminary data.</text>
</comment>
<protein>
    <submittedName>
        <fullName evidence="3">Amidase signature domain-containing protein</fullName>
    </submittedName>
</protein>
<keyword evidence="4" id="KW-1185">Reference proteome</keyword>
<feature type="domain" description="Amidase" evidence="1">
    <location>
        <begin position="251"/>
        <end position="667"/>
    </location>
</feature>
<accession>A0AAE0I010</accession>
<feature type="domain" description="Scytalone dehydratase-like protein Arp1 N-terminal" evidence="2">
    <location>
        <begin position="82"/>
        <end position="192"/>
    </location>
</feature>
<evidence type="ECO:0000259" key="2">
    <source>
        <dbReference type="Pfam" id="PF26053"/>
    </source>
</evidence>
<sequence length="689" mass="74013">MALLTCPASHVALFELYDICTMGSFTRLAATIAATAAVAAASSSILVSTTAASGAFAYTLGNGTRTYYSPAAPVVSGCFDDNNLSKDELLPLTVLRITDKTITADLLANLTSTYAEFDDVWTTEFLGGGALVFSAPEGAVLDASASAWIVAAGSKYLLPTTGLDISSFNGSVFVAPDSWDLKPGPYVLSIAPAGEVKIRQTYALHRDNLEAFLFGVTPVSGKSVYAQVDLFASSYQDAWIPMPSRLYWLDDERPLAGVRVALKDIYDLEGVQTGGGSRAYAEVYPFSNKTAVSVQKILDLGAVVVGKTKTSQFAHGADPWQFVDIHYPWNPRGDGYLTAASSSSGSAAAIAGYDWIDIAIGSDTRGSVRKPAALVGSYGIRPTWGSMDLTGVIPLADEMDTVGFFARDPALFTKIAGLWYENAPTAVNKTFARFPEKILYPVDYFPLRNPAAQALFEEFITTLETEFGMRRTEINLTTTLRESVSDPVITNATAFQLNSNRLAEYVSYHKVGVPLAEKWNDTFGGYPPLDPNPRAAFRRSENLTEADYDEAVEFKNKFKEYFLGNVLRPDKETCSDGIMILDMGTGGLPSYREQALNSLPGATALSVTVPVGGPNMPSNYLASTAGCPEIGIPVGQVSYESEISLQTEMMPVNVDLVAAPGCDGMLLELTNRLAELGIARTVKTGRMAF</sequence>
<dbReference type="Gene3D" id="3.90.1300.10">
    <property type="entry name" value="Amidase signature (AS) domain"/>
    <property type="match status" value="1"/>
</dbReference>
<proteinExistence type="predicted"/>
<dbReference type="Proteomes" id="UP001283341">
    <property type="component" value="Unassembled WGS sequence"/>
</dbReference>
<evidence type="ECO:0000313" key="3">
    <source>
        <dbReference type="EMBL" id="KAK3316012.1"/>
    </source>
</evidence>
<reference evidence="3" key="2">
    <citation type="submission" date="2023-06" db="EMBL/GenBank/DDBJ databases">
        <authorList>
            <consortium name="Lawrence Berkeley National Laboratory"/>
            <person name="Haridas S."/>
            <person name="Hensen N."/>
            <person name="Bonometti L."/>
            <person name="Westerberg I."/>
            <person name="Brannstrom I.O."/>
            <person name="Guillou S."/>
            <person name="Cros-Aarteil S."/>
            <person name="Calhoun S."/>
            <person name="Kuo A."/>
            <person name="Mondo S."/>
            <person name="Pangilinan J."/>
            <person name="Riley R."/>
            <person name="Labutti K."/>
            <person name="Andreopoulos B."/>
            <person name="Lipzen A."/>
            <person name="Chen C."/>
            <person name="Yanf M."/>
            <person name="Daum C."/>
            <person name="Ng V."/>
            <person name="Clum A."/>
            <person name="Steindorff A."/>
            <person name="Ohm R."/>
            <person name="Martin F."/>
            <person name="Silar P."/>
            <person name="Natvig D."/>
            <person name="Lalanne C."/>
            <person name="Gautier V."/>
            <person name="Ament-Velasquez S.L."/>
            <person name="Kruys A."/>
            <person name="Hutchinson M.I."/>
            <person name="Powell A.J."/>
            <person name="Barry K."/>
            <person name="Miller A.N."/>
            <person name="Grigoriev I.V."/>
            <person name="Debuchy R."/>
            <person name="Gladieux P."/>
            <person name="Thoren M.H."/>
            <person name="Johannesson H."/>
        </authorList>
    </citation>
    <scope>NUCLEOTIDE SEQUENCE</scope>
    <source>
        <strain evidence="3">CBS 118394</strain>
    </source>
</reference>
<evidence type="ECO:0000313" key="4">
    <source>
        <dbReference type="Proteomes" id="UP001283341"/>
    </source>
</evidence>
<dbReference type="Pfam" id="PF01425">
    <property type="entry name" value="Amidase"/>
    <property type="match status" value="1"/>
</dbReference>
<dbReference type="InterPro" id="IPR058329">
    <property type="entry name" value="Arp1_N"/>
</dbReference>
<dbReference type="EMBL" id="JAUEDM010000005">
    <property type="protein sequence ID" value="KAK3316012.1"/>
    <property type="molecule type" value="Genomic_DNA"/>
</dbReference>
<dbReference type="SUPFAM" id="SSF75304">
    <property type="entry name" value="Amidase signature (AS) enzymes"/>
    <property type="match status" value="1"/>
</dbReference>
<reference evidence="3" key="1">
    <citation type="journal article" date="2023" name="Mol. Phylogenet. Evol.">
        <title>Genome-scale phylogeny and comparative genomics of the fungal order Sordariales.</title>
        <authorList>
            <person name="Hensen N."/>
            <person name="Bonometti L."/>
            <person name="Westerberg I."/>
            <person name="Brannstrom I.O."/>
            <person name="Guillou S."/>
            <person name="Cros-Aarteil S."/>
            <person name="Calhoun S."/>
            <person name="Haridas S."/>
            <person name="Kuo A."/>
            <person name="Mondo S."/>
            <person name="Pangilinan J."/>
            <person name="Riley R."/>
            <person name="LaButti K."/>
            <person name="Andreopoulos B."/>
            <person name="Lipzen A."/>
            <person name="Chen C."/>
            <person name="Yan M."/>
            <person name="Daum C."/>
            <person name="Ng V."/>
            <person name="Clum A."/>
            <person name="Steindorff A."/>
            <person name="Ohm R.A."/>
            <person name="Martin F."/>
            <person name="Silar P."/>
            <person name="Natvig D.O."/>
            <person name="Lalanne C."/>
            <person name="Gautier V."/>
            <person name="Ament-Velasquez S.L."/>
            <person name="Kruys A."/>
            <person name="Hutchinson M.I."/>
            <person name="Powell A.J."/>
            <person name="Barry K."/>
            <person name="Miller A.N."/>
            <person name="Grigoriev I.V."/>
            <person name="Debuchy R."/>
            <person name="Gladieux P."/>
            <person name="Hiltunen Thoren M."/>
            <person name="Johannesson H."/>
        </authorList>
    </citation>
    <scope>NUCLEOTIDE SEQUENCE</scope>
    <source>
        <strain evidence="3">CBS 118394</strain>
    </source>
</reference>
<dbReference type="PANTHER" id="PTHR46310">
    <property type="entry name" value="AMIDASE 1"/>
    <property type="match status" value="1"/>
</dbReference>
<dbReference type="Pfam" id="PF26053">
    <property type="entry name" value="DUF8016"/>
    <property type="match status" value="1"/>
</dbReference>
<evidence type="ECO:0000259" key="1">
    <source>
        <dbReference type="Pfam" id="PF01425"/>
    </source>
</evidence>
<organism evidence="3 4">
    <name type="scientific">Apodospora peruviana</name>
    <dbReference type="NCBI Taxonomy" id="516989"/>
    <lineage>
        <taxon>Eukaryota</taxon>
        <taxon>Fungi</taxon>
        <taxon>Dikarya</taxon>
        <taxon>Ascomycota</taxon>
        <taxon>Pezizomycotina</taxon>
        <taxon>Sordariomycetes</taxon>
        <taxon>Sordariomycetidae</taxon>
        <taxon>Sordariales</taxon>
        <taxon>Lasiosphaeriaceae</taxon>
        <taxon>Apodospora</taxon>
    </lineage>
</organism>
<dbReference type="AlphaFoldDB" id="A0AAE0I010"/>
<dbReference type="InterPro" id="IPR023631">
    <property type="entry name" value="Amidase_dom"/>
</dbReference>
<dbReference type="PANTHER" id="PTHR46310:SF7">
    <property type="entry name" value="AMIDASE 1"/>
    <property type="match status" value="1"/>
</dbReference>
<dbReference type="InterPro" id="IPR036928">
    <property type="entry name" value="AS_sf"/>
</dbReference>